<dbReference type="EMBL" id="PJMW01000001">
    <property type="protein sequence ID" value="PKV98365.1"/>
    <property type="molecule type" value="Genomic_DNA"/>
</dbReference>
<dbReference type="SUPFAM" id="SSF53098">
    <property type="entry name" value="Ribonuclease H-like"/>
    <property type="match status" value="1"/>
</dbReference>
<dbReference type="AlphaFoldDB" id="A0A2N3WY82"/>
<dbReference type="InterPro" id="IPR038721">
    <property type="entry name" value="IS701-like_DDE_dom"/>
</dbReference>
<evidence type="ECO:0000313" key="4">
    <source>
        <dbReference type="EMBL" id="PKV98365.1"/>
    </source>
</evidence>
<feature type="domain" description="Transposase IS701-like DDE" evidence="1">
    <location>
        <begin position="25"/>
        <end position="231"/>
    </location>
</feature>
<dbReference type="Proteomes" id="UP000233766">
    <property type="component" value="Unassembled WGS sequence"/>
</dbReference>
<evidence type="ECO:0000313" key="8">
    <source>
        <dbReference type="Proteomes" id="UP000233766"/>
    </source>
</evidence>
<evidence type="ECO:0000313" key="7">
    <source>
        <dbReference type="EMBL" id="PKV98841.1"/>
    </source>
</evidence>
<keyword evidence="8" id="KW-1185">Reference proteome</keyword>
<dbReference type="InterPro" id="IPR039365">
    <property type="entry name" value="IS701-like"/>
</dbReference>
<dbReference type="EMBL" id="PJMW01000001">
    <property type="protein sequence ID" value="PKV98376.1"/>
    <property type="molecule type" value="Genomic_DNA"/>
</dbReference>
<dbReference type="PANTHER" id="PTHR33627:SF1">
    <property type="entry name" value="TRANSPOSASE"/>
    <property type="match status" value="1"/>
</dbReference>
<comment type="caution">
    <text evidence="7">The sequence shown here is derived from an EMBL/GenBank/DDBJ whole genome shotgun (WGS) entry which is preliminary data.</text>
</comment>
<dbReference type="NCBIfam" id="NF033540">
    <property type="entry name" value="transpos_IS701"/>
    <property type="match status" value="1"/>
</dbReference>
<dbReference type="InterPro" id="IPR012337">
    <property type="entry name" value="RNaseH-like_sf"/>
</dbReference>
<evidence type="ECO:0000313" key="3">
    <source>
        <dbReference type="EMBL" id="PKV76816.1"/>
    </source>
</evidence>
<dbReference type="EMBL" id="PJMW01000001">
    <property type="protein sequence ID" value="PKV98379.1"/>
    <property type="molecule type" value="Genomic_DNA"/>
</dbReference>
<dbReference type="EMBL" id="PJMW01000003">
    <property type="protein sequence ID" value="PKV76815.1"/>
    <property type="molecule type" value="Genomic_DNA"/>
</dbReference>
<organism evidence="7 8">
    <name type="scientific">Nocardia fluminea</name>
    <dbReference type="NCBI Taxonomy" id="134984"/>
    <lineage>
        <taxon>Bacteria</taxon>
        <taxon>Bacillati</taxon>
        <taxon>Actinomycetota</taxon>
        <taxon>Actinomycetes</taxon>
        <taxon>Mycobacteriales</taxon>
        <taxon>Nocardiaceae</taxon>
        <taxon>Nocardia</taxon>
    </lineage>
</organism>
<evidence type="ECO:0000313" key="2">
    <source>
        <dbReference type="EMBL" id="PKV76815.1"/>
    </source>
</evidence>
<protein>
    <submittedName>
        <fullName evidence="7">SRSO17 transposase</fullName>
    </submittedName>
</protein>
<proteinExistence type="predicted"/>
<dbReference type="EMBL" id="PJMW01000001">
    <property type="protein sequence ID" value="PKV98841.1"/>
    <property type="molecule type" value="Genomic_DNA"/>
</dbReference>
<reference evidence="7 8" key="1">
    <citation type="submission" date="2017-12" db="EMBL/GenBank/DDBJ databases">
        <title>Sequencing the genomes of 1000 Actinobacteria strains.</title>
        <authorList>
            <person name="Klenk H.-P."/>
        </authorList>
    </citation>
    <scope>NUCLEOTIDE SEQUENCE [LARGE SCALE GENOMIC DNA]</scope>
    <source>
        <strain evidence="7 8">DSM 44489</strain>
    </source>
</reference>
<dbReference type="EMBL" id="PJMW01000003">
    <property type="protein sequence ID" value="PKV76816.1"/>
    <property type="molecule type" value="Genomic_DNA"/>
</dbReference>
<evidence type="ECO:0000313" key="6">
    <source>
        <dbReference type="EMBL" id="PKV98379.1"/>
    </source>
</evidence>
<dbReference type="Pfam" id="PF13546">
    <property type="entry name" value="DDE_5"/>
    <property type="match status" value="1"/>
</dbReference>
<evidence type="ECO:0000259" key="1">
    <source>
        <dbReference type="Pfam" id="PF13546"/>
    </source>
</evidence>
<sequence>MSIDEDLVAWVAGLDDLFGRVAGRFYRAEPRLRARAYVRGLLAPLAGKNGWTIAEAAGEETPDGMQRLLNHAAWDADGVRDDVRAYAVEYLGDPDGVLVVDETGFIKKGVKSAGVQRQYSGTAGRIENCQLGVFCAYTTVKGRTLIDRELYLPKSWTGDRDRCREAYVPDNVEFATKTTLAKQMLARALDAGVPARWVTADEAYGGDYKFRTWLEDRRIGYVVAVPRNQTIPVTAGSTRADHLVAHAPAQAWKRLSCGAGAKGPRMFDWAVASLPVYEWTTPPGWSRWLLARRGLSPNTKGELEIAYYMCCAPTGTSDEELIRVAGARWAVEDCFQTAKTEVGLDQYQVRRYDAWYRHVTLAMLAHTYLAVTAAIAPKALAAASSRSPSAKFDVSWHT</sequence>
<name>A0A2N3WY82_9NOCA</name>
<gene>
    <name evidence="4" type="ORF">ATK86_0381</name>
    <name evidence="5" type="ORF">ATK86_0394</name>
    <name evidence="6" type="ORF">ATK86_0397</name>
    <name evidence="7" type="ORF">ATK86_0869</name>
    <name evidence="2" type="ORF">ATK86_7219</name>
    <name evidence="3" type="ORF">ATK86_7221</name>
</gene>
<dbReference type="PANTHER" id="PTHR33627">
    <property type="entry name" value="TRANSPOSASE"/>
    <property type="match status" value="1"/>
</dbReference>
<accession>A0A2N3WY82</accession>
<evidence type="ECO:0000313" key="5">
    <source>
        <dbReference type="EMBL" id="PKV98376.1"/>
    </source>
</evidence>